<dbReference type="EMBL" id="BMAW01094445">
    <property type="protein sequence ID" value="GFS65497.1"/>
    <property type="molecule type" value="Genomic_DNA"/>
</dbReference>
<evidence type="ECO:0000313" key="1">
    <source>
        <dbReference type="EMBL" id="GFS65497.1"/>
    </source>
</evidence>
<keyword evidence="2" id="KW-1185">Reference proteome</keyword>
<evidence type="ECO:0000313" key="2">
    <source>
        <dbReference type="Proteomes" id="UP000887013"/>
    </source>
</evidence>
<reference evidence="1" key="1">
    <citation type="submission" date="2020-08" db="EMBL/GenBank/DDBJ databases">
        <title>Multicomponent nature underlies the extraordinary mechanical properties of spider dragline silk.</title>
        <authorList>
            <person name="Kono N."/>
            <person name="Nakamura H."/>
            <person name="Mori M."/>
            <person name="Yoshida Y."/>
            <person name="Ohtoshi R."/>
            <person name="Malay A.D."/>
            <person name="Moran D.A.P."/>
            <person name="Tomita M."/>
            <person name="Numata K."/>
            <person name="Arakawa K."/>
        </authorList>
    </citation>
    <scope>NUCLEOTIDE SEQUENCE</scope>
</reference>
<gene>
    <name evidence="1" type="ORF">NPIL_499041</name>
</gene>
<proteinExistence type="predicted"/>
<comment type="caution">
    <text evidence="1">The sequence shown here is derived from an EMBL/GenBank/DDBJ whole genome shotgun (WGS) entry which is preliminary data.</text>
</comment>
<accession>A0A8X6MM52</accession>
<dbReference type="Proteomes" id="UP000887013">
    <property type="component" value="Unassembled WGS sequence"/>
</dbReference>
<organism evidence="1 2">
    <name type="scientific">Nephila pilipes</name>
    <name type="common">Giant wood spider</name>
    <name type="synonym">Nephila maculata</name>
    <dbReference type="NCBI Taxonomy" id="299642"/>
    <lineage>
        <taxon>Eukaryota</taxon>
        <taxon>Metazoa</taxon>
        <taxon>Ecdysozoa</taxon>
        <taxon>Arthropoda</taxon>
        <taxon>Chelicerata</taxon>
        <taxon>Arachnida</taxon>
        <taxon>Araneae</taxon>
        <taxon>Araneomorphae</taxon>
        <taxon>Entelegynae</taxon>
        <taxon>Araneoidea</taxon>
        <taxon>Nephilidae</taxon>
        <taxon>Nephila</taxon>
    </lineage>
</organism>
<protein>
    <submittedName>
        <fullName evidence="1">Uncharacterized protein</fullName>
    </submittedName>
</protein>
<dbReference type="AlphaFoldDB" id="A0A8X6MM52"/>
<name>A0A8X6MM52_NEPPI</name>
<sequence length="74" mass="8452">MVRCFKTDLLMRSSTGYKTSTFQHSFINRSSNNGLTRTMVTTVPLHEDNAPAPHTILVQKSCWMVRMLTHRLVG</sequence>